<gene>
    <name evidence="1" type="ORF">LEMA_P059570.1</name>
</gene>
<name>E4ZHU0_LEPMJ</name>
<dbReference type="AlphaFoldDB" id="E4ZHU0"/>
<accession>E4ZHU0</accession>
<dbReference type="VEuPathDB" id="FungiDB:LEMA_P059570.1"/>
<organism evidence="2">
    <name type="scientific">Leptosphaeria maculans (strain JN3 / isolate v23.1.3 / race Av1-4-5-6-7-8)</name>
    <name type="common">Blackleg fungus</name>
    <name type="synonym">Phoma lingam</name>
    <dbReference type="NCBI Taxonomy" id="985895"/>
    <lineage>
        <taxon>Eukaryota</taxon>
        <taxon>Fungi</taxon>
        <taxon>Dikarya</taxon>
        <taxon>Ascomycota</taxon>
        <taxon>Pezizomycotina</taxon>
        <taxon>Dothideomycetes</taxon>
        <taxon>Pleosporomycetidae</taxon>
        <taxon>Pleosporales</taxon>
        <taxon>Pleosporineae</taxon>
        <taxon>Leptosphaeriaceae</taxon>
        <taxon>Plenodomus</taxon>
        <taxon>Plenodomus lingam/Leptosphaeria maculans species complex</taxon>
    </lineage>
</organism>
<dbReference type="InParanoid" id="E4ZHU0"/>
<dbReference type="EMBL" id="FP929065">
    <property type="protein sequence ID" value="CBX90923.1"/>
    <property type="molecule type" value="Genomic_DNA"/>
</dbReference>
<evidence type="ECO:0000313" key="1">
    <source>
        <dbReference type="EMBL" id="CBX90923.1"/>
    </source>
</evidence>
<protein>
    <submittedName>
        <fullName evidence="1">Predicted protein</fullName>
    </submittedName>
</protein>
<keyword evidence="2" id="KW-1185">Reference proteome</keyword>
<sequence length="106" mass="11853">MQLEVQSVQYEIIINGQSNVSILTKLLQLLGNSLTPGSCCHLNLHVYTSTTTSFPAVASCMFTRQYTPCMPTLIWNPFSCKLSSQQSVSRTLGHGKRLRLRRPILP</sequence>
<dbReference type="HOGENOM" id="CLU_2223730_0_0_1"/>
<proteinExistence type="predicted"/>
<evidence type="ECO:0000313" key="2">
    <source>
        <dbReference type="Proteomes" id="UP000002668"/>
    </source>
</evidence>
<dbReference type="Proteomes" id="UP000002668">
    <property type="component" value="Genome"/>
</dbReference>
<reference evidence="2" key="1">
    <citation type="journal article" date="2011" name="Nat. Commun.">
        <title>Effector diversification within compartments of the Leptosphaeria maculans genome affected by Repeat-Induced Point mutations.</title>
        <authorList>
            <person name="Rouxel T."/>
            <person name="Grandaubert J."/>
            <person name="Hane J.K."/>
            <person name="Hoede C."/>
            <person name="van de Wouw A.P."/>
            <person name="Couloux A."/>
            <person name="Dominguez V."/>
            <person name="Anthouard V."/>
            <person name="Bally P."/>
            <person name="Bourras S."/>
            <person name="Cozijnsen A.J."/>
            <person name="Ciuffetti L.M."/>
            <person name="Degrave A."/>
            <person name="Dilmaghani A."/>
            <person name="Duret L."/>
            <person name="Fudal I."/>
            <person name="Goodwin S.B."/>
            <person name="Gout L."/>
            <person name="Glaser N."/>
            <person name="Linglin J."/>
            <person name="Kema G.H.J."/>
            <person name="Lapalu N."/>
            <person name="Lawrence C.B."/>
            <person name="May K."/>
            <person name="Meyer M."/>
            <person name="Ollivier B."/>
            <person name="Poulain J."/>
            <person name="Schoch C.L."/>
            <person name="Simon A."/>
            <person name="Spatafora J.W."/>
            <person name="Stachowiak A."/>
            <person name="Turgeon B.G."/>
            <person name="Tyler B.M."/>
            <person name="Vincent D."/>
            <person name="Weissenbach J."/>
            <person name="Amselem J."/>
            <person name="Quesneville H."/>
            <person name="Oliver R.P."/>
            <person name="Wincker P."/>
            <person name="Balesdent M.-H."/>
            <person name="Howlett B.J."/>
        </authorList>
    </citation>
    <scope>NUCLEOTIDE SEQUENCE [LARGE SCALE GENOMIC DNA]</scope>
    <source>
        <strain evidence="2">JN3 / isolate v23.1.3 / race Av1-4-5-6-7-8</strain>
    </source>
</reference>